<proteinExistence type="predicted"/>
<dbReference type="EMBL" id="VSJJ01000002">
    <property type="protein sequence ID" value="KAA0964749.1"/>
    <property type="molecule type" value="Genomic_DNA"/>
</dbReference>
<dbReference type="Proteomes" id="UP000323039">
    <property type="component" value="Unassembled WGS sequence"/>
</dbReference>
<reference evidence="1 2" key="1">
    <citation type="submission" date="2019-08" db="EMBL/GenBank/DDBJ databases">
        <title>Genome sequence and analysis of Streptococcus cristatus strain S22 isolated from throat swab of children scarlet fever in Hangzhou, China.</title>
        <authorList>
            <person name="Huang Y."/>
            <person name="Xie L."/>
        </authorList>
    </citation>
    <scope>NUCLEOTIDE SEQUENCE [LARGE SCALE GENOMIC DNA]</scope>
    <source>
        <strain evidence="1 2">S22</strain>
    </source>
</reference>
<keyword evidence="1" id="KW-0808">Transferase</keyword>
<dbReference type="SUPFAM" id="SSF56059">
    <property type="entry name" value="Glutathione synthetase ATP-binding domain-like"/>
    <property type="match status" value="1"/>
</dbReference>
<evidence type="ECO:0000313" key="1">
    <source>
        <dbReference type="EMBL" id="KAA0964749.1"/>
    </source>
</evidence>
<evidence type="ECO:0000313" key="2">
    <source>
        <dbReference type="Proteomes" id="UP000323039"/>
    </source>
</evidence>
<dbReference type="Pfam" id="PF14305">
    <property type="entry name" value="ATPgrasp_TupA"/>
    <property type="match status" value="1"/>
</dbReference>
<dbReference type="AlphaFoldDB" id="A0A5B0DIB3"/>
<sequence length="294" mass="34896">MDRDSLLYKIRRKLQTILFNIVPHDTLSKLYYRIYLKESLDLNNPKKLNEKLQWYKLYYCPNNPTVIKCSDKYQVREYIEDKGYSKYLTNLIGVWDNANDIDWDALPDKFVLKCTHGCAYNILCHNKKEFDKKAATSQLNRWLKEDFSKFNVELHYGKIKERRIICEEYLGDVITDYKFFCFNGNPAFFYVSSDLIHDRQAEIGFYQLDGQKMPLIRNDYKDFGELTIPSFLDEMIDVAKKLSSEFPFVRVDFFITENSFKFAELTFTPAAGMMPINPKKYDVEWGELFSLPKL</sequence>
<dbReference type="RefSeq" id="WP_149517692.1">
    <property type="nucleotide sequence ID" value="NZ_VSJJ01000002.1"/>
</dbReference>
<protein>
    <submittedName>
        <fullName evidence="1">Glycosyl transferase</fullName>
    </submittedName>
</protein>
<accession>A0A5B0DIB3</accession>
<comment type="caution">
    <text evidence="1">The sequence shown here is derived from an EMBL/GenBank/DDBJ whole genome shotgun (WGS) entry which is preliminary data.</text>
</comment>
<gene>
    <name evidence="1" type="ORF">FXF62_03735</name>
</gene>
<organism evidence="1 2">
    <name type="scientific">Streptococcus cristatus</name>
    <dbReference type="NCBI Taxonomy" id="45634"/>
    <lineage>
        <taxon>Bacteria</taxon>
        <taxon>Bacillati</taxon>
        <taxon>Bacillota</taxon>
        <taxon>Bacilli</taxon>
        <taxon>Lactobacillales</taxon>
        <taxon>Streptococcaceae</taxon>
        <taxon>Streptococcus</taxon>
    </lineage>
</organism>
<dbReference type="InterPro" id="IPR029465">
    <property type="entry name" value="ATPgrasp_TupA"/>
</dbReference>
<dbReference type="GO" id="GO:0016740">
    <property type="term" value="F:transferase activity"/>
    <property type="evidence" value="ECO:0007669"/>
    <property type="project" value="UniProtKB-KW"/>
</dbReference>
<name>A0A5B0DIB3_STRCR</name>